<comment type="caution">
    <text evidence="2">The sequence shown here is derived from an EMBL/GenBank/DDBJ whole genome shotgun (WGS) entry which is preliminary data.</text>
</comment>
<keyword evidence="1" id="KW-0732">Signal</keyword>
<reference evidence="2 3" key="1">
    <citation type="submission" date="2018-08" db="EMBL/GenBank/DDBJ databases">
        <title>Recombination of ecologically and evolutionarily significant loci maintains genetic cohesion in the Pseudomonas syringae species complex.</title>
        <authorList>
            <person name="Dillon M."/>
            <person name="Thakur S."/>
            <person name="Almeida R.N.D."/>
            <person name="Weir B.S."/>
            <person name="Guttman D.S."/>
        </authorList>
    </citation>
    <scope>NUCLEOTIDE SEQUENCE [LARGE SCALE GENOMIC DNA]</scope>
    <source>
        <strain evidence="2 3">ICMP 7846</strain>
    </source>
</reference>
<evidence type="ECO:0008006" key="4">
    <source>
        <dbReference type="Google" id="ProtNLM"/>
    </source>
</evidence>
<dbReference type="EMBL" id="RBSQ01001164">
    <property type="protein sequence ID" value="RMS47128.1"/>
    <property type="molecule type" value="Genomic_DNA"/>
</dbReference>
<feature type="non-terminal residue" evidence="2">
    <location>
        <position position="304"/>
    </location>
</feature>
<feature type="signal peptide" evidence="1">
    <location>
        <begin position="1"/>
        <end position="28"/>
    </location>
</feature>
<name>A0A3M5DCI1_PSEAI</name>
<proteinExistence type="predicted"/>
<accession>A0A3M5DCI1</accession>
<protein>
    <recommendedName>
        <fullName evidence="4">Secreted protein</fullName>
    </recommendedName>
</protein>
<organism evidence="2 3">
    <name type="scientific">Pseudomonas aeruginosa</name>
    <dbReference type="NCBI Taxonomy" id="287"/>
    <lineage>
        <taxon>Bacteria</taxon>
        <taxon>Pseudomonadati</taxon>
        <taxon>Pseudomonadota</taxon>
        <taxon>Gammaproteobacteria</taxon>
        <taxon>Pseudomonadales</taxon>
        <taxon>Pseudomonadaceae</taxon>
        <taxon>Pseudomonas</taxon>
    </lineage>
</organism>
<sequence>MIHQAQRRQRFVVVLAALLLLHRLAVQAEHRAVAPVAVDLLEADAGGDGPVADIDLVVDVEGAGLGTAGTVLVGMAVRAGTHGRHIVDQGQLAGALVHRFLQVAVADADLLGGRAGEEDPRDPRLHREHMVVARVRGDGPEVARGDAAAAETVAVVGEHLELGEVVDLAGVLQREVLAPTTEIVPVAYRLEGIVVVLRLGQAARHIGVGVVVVEVGRQLVAVGELPMGLEQHVVDIIVVVAVAVVGALHPGIQQRHAQAVVGGPAEERLVELLPAAVAGMLDGGADFAGELLRNRPGHEVDHPA</sequence>
<dbReference type="AlphaFoldDB" id="A0A3M5DCI1"/>
<dbReference type="Proteomes" id="UP000270834">
    <property type="component" value="Unassembled WGS sequence"/>
</dbReference>
<evidence type="ECO:0000256" key="1">
    <source>
        <dbReference type="SAM" id="SignalP"/>
    </source>
</evidence>
<evidence type="ECO:0000313" key="3">
    <source>
        <dbReference type="Proteomes" id="UP000270834"/>
    </source>
</evidence>
<gene>
    <name evidence="2" type="ORF">ALP65_04562</name>
</gene>
<evidence type="ECO:0000313" key="2">
    <source>
        <dbReference type="EMBL" id="RMS47128.1"/>
    </source>
</evidence>
<feature type="chain" id="PRO_5018214197" description="Secreted protein" evidence="1">
    <location>
        <begin position="29"/>
        <end position="304"/>
    </location>
</feature>